<keyword evidence="1" id="KW-0472">Membrane</keyword>
<gene>
    <name evidence="2" type="ORF">HINF_LOCUS35859</name>
    <name evidence="3" type="ORF">HINF_LOCUS35866</name>
    <name evidence="5" type="ORF">HINF_LOCUS38144</name>
    <name evidence="6" type="ORF">HINF_LOCUS38151</name>
    <name evidence="4" type="ORF">HINF_LOCUS58645</name>
    <name evidence="7" type="ORF">HINF_LOCUS78844</name>
</gene>
<dbReference type="Proteomes" id="UP001642409">
    <property type="component" value="Unassembled WGS sequence"/>
</dbReference>
<feature type="transmembrane region" description="Helical" evidence="1">
    <location>
        <begin position="12"/>
        <end position="34"/>
    </location>
</feature>
<dbReference type="AlphaFoldDB" id="A0AA86Q8S0"/>
<evidence type="ECO:0000313" key="5">
    <source>
        <dbReference type="EMBL" id="CAL6040043.1"/>
    </source>
</evidence>
<dbReference type="EMBL" id="CATOUU010000787">
    <property type="protein sequence ID" value="CAI9948214.1"/>
    <property type="molecule type" value="Genomic_DNA"/>
</dbReference>
<evidence type="ECO:0000256" key="1">
    <source>
        <dbReference type="SAM" id="Phobius"/>
    </source>
</evidence>
<evidence type="ECO:0000313" key="8">
    <source>
        <dbReference type="Proteomes" id="UP001642409"/>
    </source>
</evidence>
<evidence type="ECO:0000313" key="2">
    <source>
        <dbReference type="EMBL" id="CAI9948214.1"/>
    </source>
</evidence>
<dbReference type="EMBL" id="CAXDID020000144">
    <property type="protein sequence ID" value="CAL6040057.1"/>
    <property type="molecule type" value="Genomic_DNA"/>
</dbReference>
<dbReference type="EMBL" id="CATOUU010001086">
    <property type="protein sequence ID" value="CAI9971000.1"/>
    <property type="molecule type" value="Genomic_DNA"/>
</dbReference>
<reference evidence="2" key="1">
    <citation type="submission" date="2023-06" db="EMBL/GenBank/DDBJ databases">
        <authorList>
            <person name="Kurt Z."/>
        </authorList>
    </citation>
    <scope>NUCLEOTIDE SEQUENCE</scope>
</reference>
<evidence type="ECO:0000313" key="6">
    <source>
        <dbReference type="EMBL" id="CAL6040057.1"/>
    </source>
</evidence>
<name>A0AA86Q8S0_9EUKA</name>
<comment type="caution">
    <text evidence="2">The sequence shown here is derived from an EMBL/GenBank/DDBJ whole genome shotgun (WGS) entry which is preliminary data.</text>
</comment>
<evidence type="ECO:0000313" key="3">
    <source>
        <dbReference type="EMBL" id="CAI9948221.1"/>
    </source>
</evidence>
<dbReference type="EMBL" id="CATOUU010000787">
    <property type="protein sequence ID" value="CAI9948221.1"/>
    <property type="molecule type" value="Genomic_DNA"/>
</dbReference>
<evidence type="ECO:0000313" key="7">
    <source>
        <dbReference type="EMBL" id="CAL6115934.1"/>
    </source>
</evidence>
<accession>A0AA86Q8S0</accession>
<keyword evidence="8" id="KW-1185">Reference proteome</keyword>
<keyword evidence="1" id="KW-0812">Transmembrane</keyword>
<organism evidence="2">
    <name type="scientific">Hexamita inflata</name>
    <dbReference type="NCBI Taxonomy" id="28002"/>
    <lineage>
        <taxon>Eukaryota</taxon>
        <taxon>Metamonada</taxon>
        <taxon>Diplomonadida</taxon>
        <taxon>Hexamitidae</taxon>
        <taxon>Hexamitinae</taxon>
        <taxon>Hexamita</taxon>
    </lineage>
</organism>
<reference evidence="5 8" key="2">
    <citation type="submission" date="2024-07" db="EMBL/GenBank/DDBJ databases">
        <authorList>
            <person name="Akdeniz Z."/>
        </authorList>
    </citation>
    <scope>NUCLEOTIDE SEQUENCE [LARGE SCALE GENOMIC DNA]</scope>
</reference>
<sequence>MFPQMIECLNRTYFALQLPINAAIFISLSSQLLFQIETKVIYILVNVPQLQSIVKSPIVPKLENQPFPNAEQLIFTSIKEILPPIVPKRPYQFKAEPAKVVFSNAHNQLIEIIEEIEVPIIIPELFTKFAVCFKQV</sequence>
<keyword evidence="1" id="KW-1133">Transmembrane helix</keyword>
<dbReference type="EMBL" id="CAXDID020000932">
    <property type="protein sequence ID" value="CAL6115934.1"/>
    <property type="molecule type" value="Genomic_DNA"/>
</dbReference>
<proteinExistence type="predicted"/>
<dbReference type="EMBL" id="CAXDID020000144">
    <property type="protein sequence ID" value="CAL6040043.1"/>
    <property type="molecule type" value="Genomic_DNA"/>
</dbReference>
<protein>
    <submittedName>
        <fullName evidence="5">Hypothetical_protein</fullName>
    </submittedName>
</protein>
<evidence type="ECO:0000313" key="4">
    <source>
        <dbReference type="EMBL" id="CAI9971000.1"/>
    </source>
</evidence>